<dbReference type="EMBL" id="RCVZ01000002">
    <property type="protein sequence ID" value="RLQ97294.1"/>
    <property type="molecule type" value="Genomic_DNA"/>
</dbReference>
<feature type="transmembrane region" description="Helical" evidence="1">
    <location>
        <begin position="6"/>
        <end position="24"/>
    </location>
</feature>
<dbReference type="OrthoDB" id="2943327at2"/>
<reference evidence="2 3" key="1">
    <citation type="submission" date="2018-10" db="EMBL/GenBank/DDBJ databases">
        <title>Falsibacillus sp. genome draft.</title>
        <authorList>
            <person name="Shi S."/>
        </authorList>
    </citation>
    <scope>NUCLEOTIDE SEQUENCE [LARGE SCALE GENOMIC DNA]</scope>
    <source>
        <strain evidence="2 3">GY 10110</strain>
    </source>
</reference>
<comment type="caution">
    <text evidence="2">The sequence shown here is derived from an EMBL/GenBank/DDBJ whole genome shotgun (WGS) entry which is preliminary data.</text>
</comment>
<dbReference type="Pfam" id="PF26302">
    <property type="entry name" value="YhzF"/>
    <property type="match status" value="1"/>
</dbReference>
<proteinExistence type="predicted"/>
<keyword evidence="1" id="KW-0472">Membrane</keyword>
<evidence type="ECO:0000313" key="2">
    <source>
        <dbReference type="EMBL" id="RLQ97294.1"/>
    </source>
</evidence>
<accession>A0A3L7K4V9</accession>
<keyword evidence="1" id="KW-0812">Transmembrane</keyword>
<organism evidence="2 3">
    <name type="scientific">Falsibacillus albus</name>
    <dbReference type="NCBI Taxonomy" id="2478915"/>
    <lineage>
        <taxon>Bacteria</taxon>
        <taxon>Bacillati</taxon>
        <taxon>Bacillota</taxon>
        <taxon>Bacilli</taxon>
        <taxon>Bacillales</taxon>
        <taxon>Bacillaceae</taxon>
        <taxon>Falsibacillus</taxon>
    </lineage>
</organism>
<dbReference type="InterPro" id="IPR058724">
    <property type="entry name" value="YhzF"/>
</dbReference>
<evidence type="ECO:0000256" key="1">
    <source>
        <dbReference type="SAM" id="Phobius"/>
    </source>
</evidence>
<dbReference type="Proteomes" id="UP000276770">
    <property type="component" value="Unassembled WGS sequence"/>
</dbReference>
<name>A0A3L7K4V9_9BACI</name>
<dbReference type="AlphaFoldDB" id="A0A3L7K4V9"/>
<protein>
    <submittedName>
        <fullName evidence="2">Uncharacterized protein</fullName>
    </submittedName>
</protein>
<sequence length="64" mass="6911">MSGVIFCFYAISAVLFFGTFHYLIAIKRPGIYPPKNLMKKRAGVLGAGGIIVLILGLLLSLIVN</sequence>
<feature type="transmembrane region" description="Helical" evidence="1">
    <location>
        <begin position="44"/>
        <end position="63"/>
    </location>
</feature>
<keyword evidence="3" id="KW-1185">Reference proteome</keyword>
<dbReference type="RefSeq" id="WP_121679244.1">
    <property type="nucleotide sequence ID" value="NZ_RCVZ01000002.1"/>
</dbReference>
<gene>
    <name evidence="2" type="ORF">D9X91_03855</name>
</gene>
<keyword evidence="1" id="KW-1133">Transmembrane helix</keyword>
<evidence type="ECO:0000313" key="3">
    <source>
        <dbReference type="Proteomes" id="UP000276770"/>
    </source>
</evidence>